<dbReference type="EMBL" id="JJMU01000009">
    <property type="protein sequence ID" value="KGE15666.1"/>
    <property type="molecule type" value="Genomic_DNA"/>
</dbReference>
<keyword evidence="2" id="KW-1003">Cell membrane</keyword>
<dbReference type="AlphaFoldDB" id="A0A0B8T3H4"/>
<feature type="transmembrane region" description="Helical" evidence="6">
    <location>
        <begin position="116"/>
        <end position="140"/>
    </location>
</feature>
<keyword evidence="5 6" id="KW-0472">Membrane</keyword>
<name>A0A0B8T3H4_9SPHI</name>
<gene>
    <name evidence="8" type="ORF">DI53_0588</name>
</gene>
<evidence type="ECO:0000256" key="2">
    <source>
        <dbReference type="ARBA" id="ARBA00022475"/>
    </source>
</evidence>
<dbReference type="PANTHER" id="PTHR32322:SF18">
    <property type="entry name" value="S-ADENOSYLMETHIONINE_S-ADENOSYLHOMOCYSTEINE TRANSPORTER"/>
    <property type="match status" value="1"/>
</dbReference>
<evidence type="ECO:0000256" key="4">
    <source>
        <dbReference type="ARBA" id="ARBA00022989"/>
    </source>
</evidence>
<dbReference type="GO" id="GO:0005886">
    <property type="term" value="C:plasma membrane"/>
    <property type="evidence" value="ECO:0007669"/>
    <property type="project" value="UniProtKB-SubCell"/>
</dbReference>
<feature type="transmembrane region" description="Helical" evidence="6">
    <location>
        <begin position="149"/>
        <end position="166"/>
    </location>
</feature>
<feature type="transmembrane region" description="Helical" evidence="6">
    <location>
        <begin position="91"/>
        <end position="110"/>
    </location>
</feature>
<organism evidence="8 9">
    <name type="scientific">Sphingobacterium deserti</name>
    <dbReference type="NCBI Taxonomy" id="1229276"/>
    <lineage>
        <taxon>Bacteria</taxon>
        <taxon>Pseudomonadati</taxon>
        <taxon>Bacteroidota</taxon>
        <taxon>Sphingobacteriia</taxon>
        <taxon>Sphingobacteriales</taxon>
        <taxon>Sphingobacteriaceae</taxon>
        <taxon>Sphingobacterium</taxon>
    </lineage>
</organism>
<keyword evidence="3 6" id="KW-0812">Transmembrane</keyword>
<feature type="transmembrane region" description="Helical" evidence="6">
    <location>
        <begin position="293"/>
        <end position="311"/>
    </location>
</feature>
<feature type="transmembrane region" description="Helical" evidence="6">
    <location>
        <begin position="240"/>
        <end position="258"/>
    </location>
</feature>
<dbReference type="Pfam" id="PF00892">
    <property type="entry name" value="EamA"/>
    <property type="match status" value="2"/>
</dbReference>
<evidence type="ECO:0000256" key="6">
    <source>
        <dbReference type="SAM" id="Phobius"/>
    </source>
</evidence>
<accession>A0A0B8T3H4</accession>
<evidence type="ECO:0000256" key="5">
    <source>
        <dbReference type="ARBA" id="ARBA00023136"/>
    </source>
</evidence>
<dbReference type="PATRIC" id="fig|1229276.3.peg.612"/>
<feature type="domain" description="EamA" evidence="7">
    <location>
        <begin position="24"/>
        <end position="162"/>
    </location>
</feature>
<dbReference type="InterPro" id="IPR037185">
    <property type="entry name" value="EmrE-like"/>
</dbReference>
<dbReference type="InterPro" id="IPR050638">
    <property type="entry name" value="AA-Vitamin_Transporters"/>
</dbReference>
<evidence type="ECO:0000259" key="7">
    <source>
        <dbReference type="Pfam" id="PF00892"/>
    </source>
</evidence>
<dbReference type="eggNOG" id="COG0697">
    <property type="taxonomic scope" value="Bacteria"/>
</dbReference>
<evidence type="ECO:0000256" key="1">
    <source>
        <dbReference type="ARBA" id="ARBA00004651"/>
    </source>
</evidence>
<proteinExistence type="predicted"/>
<feature type="transmembrane region" description="Helical" evidence="6">
    <location>
        <begin position="265"/>
        <end position="287"/>
    </location>
</feature>
<dbReference type="SUPFAM" id="SSF103481">
    <property type="entry name" value="Multidrug resistance efflux transporter EmrE"/>
    <property type="match status" value="2"/>
</dbReference>
<evidence type="ECO:0000313" key="9">
    <source>
        <dbReference type="Proteomes" id="UP000031802"/>
    </source>
</evidence>
<evidence type="ECO:0000313" key="8">
    <source>
        <dbReference type="EMBL" id="KGE15666.1"/>
    </source>
</evidence>
<keyword evidence="9" id="KW-1185">Reference proteome</keyword>
<dbReference type="STRING" id="1229276.DI53_0588"/>
<dbReference type="InterPro" id="IPR000620">
    <property type="entry name" value="EamA_dom"/>
</dbReference>
<comment type="subcellular location">
    <subcellularLocation>
        <location evidence="1">Cell membrane</location>
        <topology evidence="1">Multi-pass membrane protein</topology>
    </subcellularLocation>
</comment>
<comment type="caution">
    <text evidence="8">The sequence shown here is derived from an EMBL/GenBank/DDBJ whole genome shotgun (WGS) entry which is preliminary data.</text>
</comment>
<feature type="domain" description="EamA" evidence="7">
    <location>
        <begin position="176"/>
        <end position="310"/>
    </location>
</feature>
<keyword evidence="4 6" id="KW-1133">Transmembrane helix</keyword>
<feature type="transmembrane region" description="Helical" evidence="6">
    <location>
        <begin position="26"/>
        <end position="47"/>
    </location>
</feature>
<feature type="transmembrane region" description="Helical" evidence="6">
    <location>
        <begin position="178"/>
        <end position="196"/>
    </location>
</feature>
<reference evidence="9" key="1">
    <citation type="submission" date="2014-04" db="EMBL/GenBank/DDBJ databases">
        <title>Whole-Genome optical mapping and complete genome sequence of Sphingobacterium deserti sp. nov., a new spaces isolated from desert in the west of China.</title>
        <authorList>
            <person name="Teng C."/>
            <person name="Zhou Z."/>
            <person name="Li X."/>
            <person name="Chen M."/>
            <person name="Lin M."/>
            <person name="Wang L."/>
            <person name="Su S."/>
            <person name="Zhang C."/>
            <person name="Zhang W."/>
        </authorList>
    </citation>
    <scope>NUCLEOTIDE SEQUENCE [LARGE SCALE GENOMIC DNA]</scope>
    <source>
        <strain evidence="9">ACCC05744</strain>
    </source>
</reference>
<feature type="transmembrane region" description="Helical" evidence="6">
    <location>
        <begin position="208"/>
        <end position="228"/>
    </location>
</feature>
<dbReference type="Proteomes" id="UP000031802">
    <property type="component" value="Unassembled WGS sequence"/>
</dbReference>
<sequence length="316" mass="34830">MGKCETRINFVFCNLRQNKMDRIKGIVAVLIGAVSFGILSTFVKKAYEKGFTLGEVTGVQALFGMLLLWLTLFVLYVGYRKYFQQYAAKSNRWIMLISGVSTGAVSVLYYKCVQLVPASLAIVLLMQYIWIGQLIAFIVFKERPKRRDIIGILVILLATLLATGLFEQDFHAVDLTGIVYGMLAASAYAVFIIVNGRVGNDYPPLQKSAYMVSGACLFIFLLLQPITLFNTDTLVQIGPYGLLLSVFGTVLPPVMFAYGMPKIGISLGSILSSVELPVAICMSYFVLHEQVSFLQAIGVIAILGVVVFLNLPRKTT</sequence>
<evidence type="ECO:0000256" key="3">
    <source>
        <dbReference type="ARBA" id="ARBA00022692"/>
    </source>
</evidence>
<protein>
    <recommendedName>
        <fullName evidence="7">EamA domain-containing protein</fullName>
    </recommendedName>
</protein>
<dbReference type="PANTHER" id="PTHR32322">
    <property type="entry name" value="INNER MEMBRANE TRANSPORTER"/>
    <property type="match status" value="1"/>
</dbReference>
<reference evidence="8 9" key="2">
    <citation type="journal article" date="2015" name="PLoS ONE">
        <title>Whole-Genome Optical Mapping and Finished Genome Sequence of Sphingobacterium deserti sp. nov., a New Species Isolated from the Western Desert of China.</title>
        <authorList>
            <person name="Teng C."/>
            <person name="Zhou Z."/>
            <person name="Molnar I."/>
            <person name="Li X."/>
            <person name="Tang R."/>
            <person name="Chen M."/>
            <person name="Wang L."/>
            <person name="Su S."/>
            <person name="Zhang W."/>
            <person name="Lin M."/>
        </authorList>
    </citation>
    <scope>NUCLEOTIDE SEQUENCE [LARGE SCALE GENOMIC DNA]</scope>
    <source>
        <strain evidence="9">ACCC05744</strain>
    </source>
</reference>
<feature type="transmembrane region" description="Helical" evidence="6">
    <location>
        <begin position="59"/>
        <end position="79"/>
    </location>
</feature>